<proteinExistence type="predicted"/>
<comment type="subcellular location">
    <subcellularLocation>
        <location evidence="1">Cell membrane</location>
        <topology evidence="1">Multi-pass membrane protein</topology>
    </subcellularLocation>
</comment>
<keyword evidence="11" id="KW-1185">Reference proteome</keyword>
<evidence type="ECO:0000256" key="5">
    <source>
        <dbReference type="ARBA" id="ARBA00022989"/>
    </source>
</evidence>
<protein>
    <submittedName>
        <fullName evidence="10">FHA domain-containing protein</fullName>
    </submittedName>
</protein>
<name>A0A4V1XYX8_9ACTN</name>
<dbReference type="CDD" id="cd00060">
    <property type="entry name" value="FHA"/>
    <property type="match status" value="1"/>
</dbReference>
<dbReference type="Gene3D" id="2.60.200.20">
    <property type="match status" value="1"/>
</dbReference>
<evidence type="ECO:0000313" key="11">
    <source>
        <dbReference type="Proteomes" id="UP000295198"/>
    </source>
</evidence>
<organism evidence="10 11">
    <name type="scientific">Nocardioides guangzhouensis</name>
    <dbReference type="NCBI Taxonomy" id="2497878"/>
    <lineage>
        <taxon>Bacteria</taxon>
        <taxon>Bacillati</taxon>
        <taxon>Actinomycetota</taxon>
        <taxon>Actinomycetes</taxon>
        <taxon>Propionibacteriales</taxon>
        <taxon>Nocardioidaceae</taxon>
        <taxon>Nocardioides</taxon>
    </lineage>
</organism>
<evidence type="ECO:0000256" key="2">
    <source>
        <dbReference type="ARBA" id="ARBA00022475"/>
    </source>
</evidence>
<dbReference type="InterPro" id="IPR010432">
    <property type="entry name" value="RDD"/>
</dbReference>
<evidence type="ECO:0000313" key="10">
    <source>
        <dbReference type="EMBL" id="RYP84799.1"/>
    </source>
</evidence>
<keyword evidence="2" id="KW-1003">Cell membrane</keyword>
<evidence type="ECO:0000256" key="3">
    <source>
        <dbReference type="ARBA" id="ARBA00022553"/>
    </source>
</evidence>
<feature type="transmembrane region" description="Helical" evidence="8">
    <location>
        <begin position="52"/>
        <end position="74"/>
    </location>
</feature>
<evidence type="ECO:0000256" key="1">
    <source>
        <dbReference type="ARBA" id="ARBA00004651"/>
    </source>
</evidence>
<keyword evidence="3" id="KW-0597">Phosphoprotein</keyword>
<dbReference type="PANTHER" id="PTHR36115:SF6">
    <property type="entry name" value="PROLINE-RICH ANTIGEN HOMOLOG"/>
    <property type="match status" value="1"/>
</dbReference>
<dbReference type="PROSITE" id="PS50006">
    <property type="entry name" value="FHA_DOMAIN"/>
    <property type="match status" value="1"/>
</dbReference>
<dbReference type="GO" id="GO:0005886">
    <property type="term" value="C:plasma membrane"/>
    <property type="evidence" value="ECO:0007669"/>
    <property type="project" value="UniProtKB-SubCell"/>
</dbReference>
<keyword evidence="5 8" id="KW-1133">Transmembrane helix</keyword>
<feature type="transmembrane region" description="Helical" evidence="8">
    <location>
        <begin position="104"/>
        <end position="128"/>
    </location>
</feature>
<keyword evidence="6 8" id="KW-0472">Membrane</keyword>
<dbReference type="PANTHER" id="PTHR36115">
    <property type="entry name" value="PROLINE-RICH ANTIGEN HOMOLOG-RELATED"/>
    <property type="match status" value="1"/>
</dbReference>
<feature type="domain" description="FHA" evidence="9">
    <location>
        <begin position="300"/>
        <end position="360"/>
    </location>
</feature>
<feature type="region of interest" description="Disordered" evidence="7">
    <location>
        <begin position="203"/>
        <end position="281"/>
    </location>
</feature>
<dbReference type="InterPro" id="IPR008984">
    <property type="entry name" value="SMAD_FHA_dom_sf"/>
</dbReference>
<reference evidence="10 11" key="1">
    <citation type="submission" date="2019-01" db="EMBL/GenBank/DDBJ databases">
        <title>Nocardioides guangzhouensis sp. nov., an actinobacterium isolated from soil.</title>
        <authorList>
            <person name="Fu Y."/>
            <person name="Cai Y."/>
            <person name="Lin Z."/>
            <person name="Chen P."/>
        </authorList>
    </citation>
    <scope>NUCLEOTIDE SEQUENCE [LARGE SCALE GENOMIC DNA]</scope>
    <source>
        <strain evidence="10 11">130</strain>
    </source>
</reference>
<evidence type="ECO:0000256" key="6">
    <source>
        <dbReference type="ARBA" id="ARBA00023136"/>
    </source>
</evidence>
<dbReference type="RefSeq" id="WP_134718643.1">
    <property type="nucleotide sequence ID" value="NZ_SDKM01000021.1"/>
</dbReference>
<feature type="transmembrane region" description="Helical" evidence="8">
    <location>
        <begin position="29"/>
        <end position="46"/>
    </location>
</feature>
<dbReference type="Proteomes" id="UP000295198">
    <property type="component" value="Unassembled WGS sequence"/>
</dbReference>
<accession>A0A4V1XYX8</accession>
<gene>
    <name evidence="10" type="ORF">EKO23_14925</name>
</gene>
<keyword evidence="4 8" id="KW-0812">Transmembrane</keyword>
<dbReference type="AlphaFoldDB" id="A0A4V1XYX8"/>
<comment type="caution">
    <text evidence="10">The sequence shown here is derived from an EMBL/GenBank/DDBJ whole genome shotgun (WGS) entry which is preliminary data.</text>
</comment>
<dbReference type="InterPro" id="IPR051791">
    <property type="entry name" value="Pra-immunoreactive"/>
</dbReference>
<dbReference type="InterPro" id="IPR000253">
    <property type="entry name" value="FHA_dom"/>
</dbReference>
<dbReference type="OrthoDB" id="3254248at2"/>
<evidence type="ECO:0000256" key="4">
    <source>
        <dbReference type="ARBA" id="ARBA00022692"/>
    </source>
</evidence>
<dbReference type="Pfam" id="PF00498">
    <property type="entry name" value="FHA"/>
    <property type="match status" value="1"/>
</dbReference>
<dbReference type="SUPFAM" id="SSF49879">
    <property type="entry name" value="SMAD/FHA domain"/>
    <property type="match status" value="1"/>
</dbReference>
<dbReference type="EMBL" id="SDKM01000021">
    <property type="protein sequence ID" value="RYP84799.1"/>
    <property type="molecule type" value="Genomic_DNA"/>
</dbReference>
<evidence type="ECO:0000256" key="7">
    <source>
        <dbReference type="SAM" id="MobiDB-lite"/>
    </source>
</evidence>
<evidence type="ECO:0000259" key="9">
    <source>
        <dbReference type="PROSITE" id="PS50006"/>
    </source>
</evidence>
<dbReference type="Pfam" id="PF06271">
    <property type="entry name" value="RDD"/>
    <property type="match status" value="1"/>
</dbReference>
<sequence length="392" mass="41682">MTTTTVSAQQAAPVAALDRRFYAFALDRLVAWSAVAVVGAAAWWWLFREDRVLAGVLVAAAGFLLVGLVLAVLLGTRGTSPGKAAYGLRVVDPTSGRPIGVGRAVLRTVILGVATLPTFGLGTATLAWTAVEDPSRERRGWHDRKARSIVVDVRPVEVVAAVEDERPRHVVNLTAMRLNPVRQTATPALPAPAVTPTVSLTAGLQQPSQHSPQQSWQPAARQQPSVQQGPDQQPPGPSAYVPPSVPQADRPTTAPRDRGRHAADSGPATGRPDGPGAPATRTRWRVTFDSGETFLVEGLGLVGRRPEGRAGEPVRHVVPLVSENMSISKTHAQFHLAGDGALVVMDRGSTNGSILVRRGVSRELSAGRPATLLDGDRVLFGDREMRVVREQG</sequence>
<feature type="compositionally biased region" description="Low complexity" evidence="7">
    <location>
        <begin position="205"/>
        <end position="231"/>
    </location>
</feature>
<evidence type="ECO:0000256" key="8">
    <source>
        <dbReference type="SAM" id="Phobius"/>
    </source>
</evidence>